<evidence type="ECO:0000256" key="1">
    <source>
        <dbReference type="SAM" id="MobiDB-lite"/>
    </source>
</evidence>
<feature type="region of interest" description="Disordered" evidence="1">
    <location>
        <begin position="216"/>
        <end position="236"/>
    </location>
</feature>
<feature type="compositionally biased region" description="Polar residues" evidence="1">
    <location>
        <begin position="145"/>
        <end position="154"/>
    </location>
</feature>
<dbReference type="InterPro" id="IPR025676">
    <property type="entry name" value="Clr5_dom"/>
</dbReference>
<name>A0AAN8NLF1_9PEZI</name>
<dbReference type="AlphaFoldDB" id="A0AAN8NLF1"/>
<evidence type="ECO:0000313" key="3">
    <source>
        <dbReference type="EMBL" id="KAK6500799.1"/>
    </source>
</evidence>
<accession>A0AAN8NLF1</accession>
<reference evidence="3 4" key="1">
    <citation type="submission" date="2019-10" db="EMBL/GenBank/DDBJ databases">
        <authorList>
            <person name="Palmer J.M."/>
        </authorList>
    </citation>
    <scope>NUCLEOTIDE SEQUENCE [LARGE SCALE GENOMIC DNA]</scope>
    <source>
        <strain evidence="3 4">TWF506</strain>
    </source>
</reference>
<gene>
    <name evidence="3" type="ORF">TWF506_003562</name>
</gene>
<dbReference type="PANTHER" id="PTHR38788">
    <property type="entry name" value="CLR5 DOMAIN-CONTAINING PROTEIN"/>
    <property type="match status" value="1"/>
</dbReference>
<feature type="domain" description="Clr5" evidence="2">
    <location>
        <begin position="17"/>
        <end position="67"/>
    </location>
</feature>
<comment type="caution">
    <text evidence="3">The sequence shown here is derived from an EMBL/GenBank/DDBJ whole genome shotgun (WGS) entry which is preliminary data.</text>
</comment>
<evidence type="ECO:0000259" key="2">
    <source>
        <dbReference type="Pfam" id="PF14420"/>
    </source>
</evidence>
<feature type="compositionally biased region" description="Basic and acidic residues" evidence="1">
    <location>
        <begin position="219"/>
        <end position="236"/>
    </location>
</feature>
<protein>
    <recommendedName>
        <fullName evidence="2">Clr5 domain-containing protein</fullName>
    </recommendedName>
</protein>
<organism evidence="3 4">
    <name type="scientific">Arthrobotrys conoides</name>
    <dbReference type="NCBI Taxonomy" id="74498"/>
    <lineage>
        <taxon>Eukaryota</taxon>
        <taxon>Fungi</taxon>
        <taxon>Dikarya</taxon>
        <taxon>Ascomycota</taxon>
        <taxon>Pezizomycotina</taxon>
        <taxon>Orbiliomycetes</taxon>
        <taxon>Orbiliales</taxon>
        <taxon>Orbiliaceae</taxon>
        <taxon>Arthrobotrys</taxon>
    </lineage>
</organism>
<dbReference type="PANTHER" id="PTHR38788:SF3">
    <property type="entry name" value="CLR5 DOMAIN-CONTAINING PROTEIN"/>
    <property type="match status" value="1"/>
</dbReference>
<dbReference type="EMBL" id="JAVHJM010000012">
    <property type="protein sequence ID" value="KAK6500799.1"/>
    <property type="molecule type" value="Genomic_DNA"/>
</dbReference>
<sequence>MPQPRAPAPVRAKPFPSREWKQYKNEILQLRQSYTVRDIREIMKEKYKFTATEAQYNNKFKTWDAKKNVPKAKLEEFVVEIEKRKAMGRKSVVEWKGNTFEEVDIMEKVSKKRPTTMERAYDRIRKQQTANTGYAAEPRDFVVSTPTEIGSTPLPQLLESPDSTETRLPDIDIIDLEVDQNVAPDINWSMYHAYVEDTTDVEFDILNQTMGMNTSTDFESGRDTHQPEIPKEEQEARKEQELQSLILTDLQRLPLTADTMRAADPRIDPMNAVVNYFQSSANLDNISWDAYARQKQRDYQEYINIRKQEAIRLIESATFIASSRNFGSDAMDQAWAVMERDLNYEPLPYSVCNQILEDRPVETSETQKTDSEWCSSMSKFLEKNFSQMKLYNENICPEDDYSIPTIVRNLEYGIGTDPSSVFEFNTFDSVAIHLPRFISEFGMWHFFTAFALQETARYLCFAQQRMEPHTLSPDMPGHNQPSPAQKYPAIARILTQAVITYESVGMGDHPIAIECLEMLLSNTDNFDDEDPIGGFLTTRVSGIPYRNYRRASKKYGNRHPRTISAYAQLISFSLKLLKSPKTRAQLRSGSQRVTLWGWNFEHSVEFAFHPCFDFFLTNLSGNETAETLEYPTQLPPNSKTRWQHIVRGNMFDILQTFEDTEKFENAIRLLKRMERWKNAESGWLEQDGFQMDLALGRIYGKMGAFKLSLQTLIGLARRANRPESRDWIWDAVREITVVTTKRGPVLYRCLQPFLQQLLDTWERSGRRRNYCYPTLKAIFSVNREERDSLLALRSLERVSYPTLQNQMRHRELDTPMLDIDSEAFEAVEYGVWEHCTLNPLL</sequence>
<dbReference type="Proteomes" id="UP001307849">
    <property type="component" value="Unassembled WGS sequence"/>
</dbReference>
<dbReference type="Pfam" id="PF14420">
    <property type="entry name" value="Clr5"/>
    <property type="match status" value="1"/>
</dbReference>
<keyword evidence="4" id="KW-1185">Reference proteome</keyword>
<proteinExistence type="predicted"/>
<evidence type="ECO:0000313" key="4">
    <source>
        <dbReference type="Proteomes" id="UP001307849"/>
    </source>
</evidence>
<feature type="region of interest" description="Disordered" evidence="1">
    <location>
        <begin position="145"/>
        <end position="164"/>
    </location>
</feature>